<dbReference type="STRING" id="743788.S8FKY5"/>
<evidence type="ECO:0000313" key="5">
    <source>
        <dbReference type="Proteomes" id="UP000015241"/>
    </source>
</evidence>
<dbReference type="HOGENOM" id="CLU_034479_2_0_1"/>
<dbReference type="GO" id="GO:0016020">
    <property type="term" value="C:membrane"/>
    <property type="evidence" value="ECO:0007669"/>
    <property type="project" value="InterPro"/>
</dbReference>
<comment type="similarity">
    <text evidence="1">Belongs to the TRAFAC class dynamin-like GTPase superfamily. IRG family.</text>
</comment>
<dbReference type="GO" id="GO:0005525">
    <property type="term" value="F:GTP binding"/>
    <property type="evidence" value="ECO:0007669"/>
    <property type="project" value="InterPro"/>
</dbReference>
<dbReference type="PANTHER" id="PTHR14143:SF1">
    <property type="entry name" value="IRG-TYPE G DOMAIN-CONTAINING PROTEIN"/>
    <property type="match status" value="1"/>
</dbReference>
<dbReference type="Proteomes" id="UP000015241">
    <property type="component" value="Unassembled WGS sequence"/>
</dbReference>
<dbReference type="Gene3D" id="3.40.50.300">
    <property type="entry name" value="P-loop containing nucleotide triphosphate hydrolases"/>
    <property type="match status" value="1"/>
</dbReference>
<dbReference type="InterPro" id="IPR007743">
    <property type="entry name" value="Immunity-related_GTPase-like"/>
</dbReference>
<dbReference type="Pfam" id="PF05049">
    <property type="entry name" value="IIGP"/>
    <property type="match status" value="1"/>
</dbReference>
<evidence type="ECO:0000256" key="1">
    <source>
        <dbReference type="ARBA" id="ARBA00005429"/>
    </source>
</evidence>
<gene>
    <name evidence="4" type="ORF">FOMPIDRAFT_1061002</name>
</gene>
<accession>S8FKY5</accession>
<dbReference type="SUPFAM" id="SSF52540">
    <property type="entry name" value="P-loop containing nucleoside triphosphate hydrolases"/>
    <property type="match status" value="1"/>
</dbReference>
<keyword evidence="5" id="KW-1185">Reference proteome</keyword>
<dbReference type="PANTHER" id="PTHR14143">
    <property type="entry name" value="INTERFERON-INDUCIBLE GTPASE FAMILY MEMBER"/>
    <property type="match status" value="1"/>
</dbReference>
<proteinExistence type="inferred from homology"/>
<evidence type="ECO:0000259" key="3">
    <source>
        <dbReference type="PROSITE" id="PS51716"/>
    </source>
</evidence>
<feature type="domain" description="IRG-type G" evidence="3">
    <location>
        <begin position="194"/>
        <end position="375"/>
    </location>
</feature>
<feature type="region of interest" description="Disordered" evidence="2">
    <location>
        <begin position="1"/>
        <end position="161"/>
    </location>
</feature>
<name>S8FKY5_FOMSC</name>
<dbReference type="eggNOG" id="ENOG502S70P">
    <property type="taxonomic scope" value="Eukaryota"/>
</dbReference>
<organism evidence="4 5">
    <name type="scientific">Fomitopsis schrenkii</name>
    <name type="common">Brown rot fungus</name>
    <dbReference type="NCBI Taxonomy" id="2126942"/>
    <lineage>
        <taxon>Eukaryota</taxon>
        <taxon>Fungi</taxon>
        <taxon>Dikarya</taxon>
        <taxon>Basidiomycota</taxon>
        <taxon>Agaricomycotina</taxon>
        <taxon>Agaricomycetes</taxon>
        <taxon>Polyporales</taxon>
        <taxon>Fomitopsis</taxon>
    </lineage>
</organism>
<sequence length="409" mass="47466">MGGSHSHVDHDWIRRENERRHREWEEQQRAEERQRQAAEAARQAEEARQRAEEEARRAEERRRQAEEQRRWAEEEARRREEERRRAEEERQRAEEQARRAEEERRRAEEERRRAEEAARAAEEARRRAEEERQRREREQQEAERARQEAERLAAEARAQQEAAERQLREGARPVIIPSLEQIRDAKQRFQYQQGYLHVGIAGIAGSGKSSLVNALRGIRNGEPGAAKTGIVETTSEAARYPDPNPDKRIVWYDVPGAGTLSIPDWVYFTDQGLFVLDCILVLFDARFTATDVAILRNCERFRIPAYIIRSKARQHIRNLAQDMTGEDSDDEDGGERSAAALAKAREQYVKESRETVSRNLEAAELPQQRVYLVDKQTLVPLAQGQGSGDVVDENDLLGVLSEQSRHVQR</sequence>
<feature type="compositionally biased region" description="Basic and acidic residues" evidence="2">
    <location>
        <begin position="1"/>
        <end position="154"/>
    </location>
</feature>
<reference evidence="4 5" key="1">
    <citation type="journal article" date="2012" name="Science">
        <title>The Paleozoic origin of enzymatic lignin decomposition reconstructed from 31 fungal genomes.</title>
        <authorList>
            <person name="Floudas D."/>
            <person name="Binder M."/>
            <person name="Riley R."/>
            <person name="Barry K."/>
            <person name="Blanchette R.A."/>
            <person name="Henrissat B."/>
            <person name="Martinez A.T."/>
            <person name="Otillar R."/>
            <person name="Spatafora J.W."/>
            <person name="Yadav J.S."/>
            <person name="Aerts A."/>
            <person name="Benoit I."/>
            <person name="Boyd A."/>
            <person name="Carlson A."/>
            <person name="Copeland A."/>
            <person name="Coutinho P.M."/>
            <person name="de Vries R.P."/>
            <person name="Ferreira P."/>
            <person name="Findley K."/>
            <person name="Foster B."/>
            <person name="Gaskell J."/>
            <person name="Glotzer D."/>
            <person name="Gorecki P."/>
            <person name="Heitman J."/>
            <person name="Hesse C."/>
            <person name="Hori C."/>
            <person name="Igarashi K."/>
            <person name="Jurgens J.A."/>
            <person name="Kallen N."/>
            <person name="Kersten P."/>
            <person name="Kohler A."/>
            <person name="Kuees U."/>
            <person name="Kumar T.K.A."/>
            <person name="Kuo A."/>
            <person name="LaButti K."/>
            <person name="Larrondo L.F."/>
            <person name="Lindquist E."/>
            <person name="Ling A."/>
            <person name="Lombard V."/>
            <person name="Lucas S."/>
            <person name="Lundell T."/>
            <person name="Martin R."/>
            <person name="McLaughlin D.J."/>
            <person name="Morgenstern I."/>
            <person name="Morin E."/>
            <person name="Murat C."/>
            <person name="Nagy L.G."/>
            <person name="Nolan M."/>
            <person name="Ohm R.A."/>
            <person name="Patyshakuliyeva A."/>
            <person name="Rokas A."/>
            <person name="Ruiz-Duenas F.J."/>
            <person name="Sabat G."/>
            <person name="Salamov A."/>
            <person name="Samejima M."/>
            <person name="Schmutz J."/>
            <person name="Slot J.C."/>
            <person name="St John F."/>
            <person name="Stenlid J."/>
            <person name="Sun H."/>
            <person name="Sun S."/>
            <person name="Syed K."/>
            <person name="Tsang A."/>
            <person name="Wiebenga A."/>
            <person name="Young D."/>
            <person name="Pisabarro A."/>
            <person name="Eastwood D.C."/>
            <person name="Martin F."/>
            <person name="Cullen D."/>
            <person name="Grigoriev I.V."/>
            <person name="Hibbett D.S."/>
        </authorList>
    </citation>
    <scope>NUCLEOTIDE SEQUENCE</scope>
    <source>
        <strain evidence="5">FP-58527</strain>
    </source>
</reference>
<evidence type="ECO:0000313" key="4">
    <source>
        <dbReference type="EMBL" id="EPS98979.1"/>
    </source>
</evidence>
<dbReference type="AlphaFoldDB" id="S8FKY5"/>
<dbReference type="EMBL" id="KE504160">
    <property type="protein sequence ID" value="EPS98979.1"/>
    <property type="molecule type" value="Genomic_DNA"/>
</dbReference>
<dbReference type="InterPro" id="IPR030385">
    <property type="entry name" value="G_IRG_dom"/>
</dbReference>
<dbReference type="InParanoid" id="S8FKY5"/>
<evidence type="ECO:0000256" key="2">
    <source>
        <dbReference type="SAM" id="MobiDB-lite"/>
    </source>
</evidence>
<dbReference type="InterPro" id="IPR027417">
    <property type="entry name" value="P-loop_NTPase"/>
</dbReference>
<dbReference type="OrthoDB" id="422720at2759"/>
<dbReference type="PROSITE" id="PS51716">
    <property type="entry name" value="G_IRG"/>
    <property type="match status" value="1"/>
</dbReference>
<protein>
    <recommendedName>
        <fullName evidence="3">IRG-type G domain-containing protein</fullName>
    </recommendedName>
</protein>